<protein>
    <recommendedName>
        <fullName evidence="4">Inner membrane protein</fullName>
    </recommendedName>
</protein>
<sequence length="333" mass="38670">MIPDYLTFIRHQDKKILLLLCAIIYLLLGLYWKNAAFNLTSQDAMITSAILALVMFHFIWELKAYWAYKCVIKNIDLSFFIGKKAGRLERALSRPAIASLLSGTLFWLITQAALLFFTPERVLPFLAALSPLFLFGVFRCIRSSYIKLIGQEANETVQFKHLHRYVARYLLISLGVSLLTIVPLKNQPEFSLEQGVFFAPLMVAMLLLCAIVLAMSLLFVRLSRRYIFLGRLFMREIDFYFASSLPRFINTGTPFWLRLLSLLVIEALWIAVISLLLDFSGVAIFFEAYFLLCLLPCLAFSFLHIYRLWHNDFLMACDMCFRWDEINKQSQLW</sequence>
<dbReference type="KEGG" id="kco:BWI95_13825"/>
<dbReference type="RefSeq" id="WP_076769660.1">
    <property type="nucleotide sequence ID" value="NZ_CP019445.1"/>
</dbReference>
<feature type="transmembrane region" description="Helical" evidence="1">
    <location>
        <begin position="44"/>
        <end position="60"/>
    </location>
</feature>
<organism evidence="2 3">
    <name type="scientific">Kosakonia cowanii JCM 10956 = DSM 18146</name>
    <dbReference type="NCBI Taxonomy" id="1300165"/>
    <lineage>
        <taxon>Bacteria</taxon>
        <taxon>Pseudomonadati</taxon>
        <taxon>Pseudomonadota</taxon>
        <taxon>Gammaproteobacteria</taxon>
        <taxon>Enterobacterales</taxon>
        <taxon>Enterobacteriaceae</taxon>
        <taxon>Kosakonia</taxon>
    </lineage>
</organism>
<dbReference type="AlphaFoldDB" id="A0A807LJ49"/>
<dbReference type="Proteomes" id="UP000187148">
    <property type="component" value="Chromosome"/>
</dbReference>
<reference evidence="2 3" key="1">
    <citation type="submission" date="2017-01" db="EMBL/GenBank/DDBJ databases">
        <authorList>
            <person name="Cao J.-M."/>
        </authorList>
    </citation>
    <scope>NUCLEOTIDE SEQUENCE [LARGE SCALE GENOMIC DNA]</scope>
    <source>
        <strain evidence="2 3">888-76</strain>
    </source>
</reference>
<evidence type="ECO:0008006" key="4">
    <source>
        <dbReference type="Google" id="ProtNLM"/>
    </source>
</evidence>
<evidence type="ECO:0000256" key="1">
    <source>
        <dbReference type="SAM" id="Phobius"/>
    </source>
</evidence>
<evidence type="ECO:0000313" key="3">
    <source>
        <dbReference type="Proteomes" id="UP000187148"/>
    </source>
</evidence>
<evidence type="ECO:0000313" key="2">
    <source>
        <dbReference type="EMBL" id="APZ06048.1"/>
    </source>
</evidence>
<keyword evidence="1" id="KW-1133">Transmembrane helix</keyword>
<keyword evidence="1" id="KW-0812">Transmembrane</keyword>
<feature type="transmembrane region" description="Helical" evidence="1">
    <location>
        <begin position="196"/>
        <end position="220"/>
    </location>
</feature>
<name>A0A807LJ49_9ENTR</name>
<feature type="transmembrane region" description="Helical" evidence="1">
    <location>
        <begin position="96"/>
        <end position="117"/>
    </location>
</feature>
<feature type="transmembrane region" description="Helical" evidence="1">
    <location>
        <begin position="16"/>
        <end position="32"/>
    </location>
</feature>
<accession>A0A807LJ49</accession>
<dbReference type="EMBL" id="CP019445">
    <property type="protein sequence ID" value="APZ06048.1"/>
    <property type="molecule type" value="Genomic_DNA"/>
</dbReference>
<feature type="transmembrane region" description="Helical" evidence="1">
    <location>
        <begin position="289"/>
        <end position="309"/>
    </location>
</feature>
<feature type="transmembrane region" description="Helical" evidence="1">
    <location>
        <begin position="123"/>
        <end position="141"/>
    </location>
</feature>
<feature type="transmembrane region" description="Helical" evidence="1">
    <location>
        <begin position="166"/>
        <end position="184"/>
    </location>
</feature>
<keyword evidence="1" id="KW-0472">Membrane</keyword>
<gene>
    <name evidence="2" type="ORF">BWI95_13825</name>
</gene>
<keyword evidence="3" id="KW-1185">Reference proteome</keyword>
<feature type="transmembrane region" description="Helical" evidence="1">
    <location>
        <begin position="255"/>
        <end position="277"/>
    </location>
</feature>
<proteinExistence type="predicted"/>